<dbReference type="EMBL" id="JBBPEH010000014">
    <property type="protein sequence ID" value="KAK7530227.1"/>
    <property type="molecule type" value="Genomic_DNA"/>
</dbReference>
<reference evidence="2 3" key="1">
    <citation type="submission" date="2024-04" db="EMBL/GenBank/DDBJ databases">
        <title>Phyllosticta paracitricarpa is synonymous to the EU quarantine fungus P. citricarpa based on phylogenomic analyses.</title>
        <authorList>
            <consortium name="Lawrence Berkeley National Laboratory"/>
            <person name="Van ingen-buijs V.A."/>
            <person name="Van westerhoven A.C."/>
            <person name="Haridas S."/>
            <person name="Skiadas P."/>
            <person name="Martin F."/>
            <person name="Groenewald J.Z."/>
            <person name="Crous P.W."/>
            <person name="Seidl M.F."/>
        </authorList>
    </citation>
    <scope>NUCLEOTIDE SEQUENCE [LARGE SCALE GENOMIC DNA]</scope>
    <source>
        <strain evidence="2 3">CPC 17464</strain>
    </source>
</reference>
<evidence type="ECO:0000313" key="2">
    <source>
        <dbReference type="EMBL" id="KAK7530227.1"/>
    </source>
</evidence>
<keyword evidence="3" id="KW-1185">Reference proteome</keyword>
<name>A0ABR1L4S9_9PEZI</name>
<accession>A0ABR1L4S9</accession>
<sequence length="295" mass="32097">MLSRFPGPSFADQDEDSETMSESDSDSDSGSDAESEEEEVDVEEVDPEEGAEKYVPGEAYYHTLKDANDEAIKEMCGSRFGIGGIGPIDKTGLISHKSTYGPHGMIILEAHYFNNVVVRVWVDRFARAPGVADPPEVSKHGWLAKTIWVVKRKDVEVRRTRRADSVEAGDEDAMDVEAESKTLAITDLATFTVLDGANSEAARCALDHAYPPSQRGVDQIQARIDAKKDFDAQVQHFDQTNTALVLSFEKDEEVVAPAAGEHGSSSGGGGGMVTTRRVETTFWVEGAMLQGPRNV</sequence>
<protein>
    <submittedName>
        <fullName evidence="2">Uncharacterized protein</fullName>
    </submittedName>
</protein>
<evidence type="ECO:0000313" key="3">
    <source>
        <dbReference type="Proteomes" id="UP001360953"/>
    </source>
</evidence>
<proteinExistence type="predicted"/>
<dbReference type="RefSeq" id="XP_066650466.1">
    <property type="nucleotide sequence ID" value="XM_066801804.1"/>
</dbReference>
<dbReference type="Proteomes" id="UP001360953">
    <property type="component" value="Unassembled WGS sequence"/>
</dbReference>
<evidence type="ECO:0000256" key="1">
    <source>
        <dbReference type="SAM" id="MobiDB-lite"/>
    </source>
</evidence>
<feature type="region of interest" description="Disordered" evidence="1">
    <location>
        <begin position="1"/>
        <end position="57"/>
    </location>
</feature>
<comment type="caution">
    <text evidence="2">The sequence shown here is derived from an EMBL/GenBank/DDBJ whole genome shotgun (WGS) entry which is preliminary data.</text>
</comment>
<dbReference type="GeneID" id="92034710"/>
<organism evidence="2 3">
    <name type="scientific">Phyllosticta citribraziliensis</name>
    <dbReference type="NCBI Taxonomy" id="989973"/>
    <lineage>
        <taxon>Eukaryota</taxon>
        <taxon>Fungi</taxon>
        <taxon>Dikarya</taxon>
        <taxon>Ascomycota</taxon>
        <taxon>Pezizomycotina</taxon>
        <taxon>Dothideomycetes</taxon>
        <taxon>Dothideomycetes incertae sedis</taxon>
        <taxon>Botryosphaeriales</taxon>
        <taxon>Phyllostictaceae</taxon>
        <taxon>Phyllosticta</taxon>
    </lineage>
</organism>
<feature type="compositionally biased region" description="Acidic residues" evidence="1">
    <location>
        <begin position="12"/>
        <end position="49"/>
    </location>
</feature>
<gene>
    <name evidence="2" type="ORF">J3D65DRAFT_640546</name>
</gene>